<dbReference type="AlphaFoldDB" id="A0AA87RIX0"/>
<feature type="region of interest" description="Disordered" evidence="1">
    <location>
        <begin position="63"/>
        <end position="100"/>
    </location>
</feature>
<comment type="caution">
    <text evidence="2">The sequence shown here is derived from an EMBL/GenBank/DDBJ whole genome shotgun (WGS) entry which is preliminary data.</text>
</comment>
<feature type="compositionally biased region" description="Pro residues" evidence="1">
    <location>
        <begin position="90"/>
        <end position="100"/>
    </location>
</feature>
<sequence length="100" mass="10011">MSARAAGGGVSIRALCALLEERVGAGAVGVSIRALCALLDERVGALLDERVGALLDERVGVLAGQGSPPGTRGSPRRTFPSAMPISPSAPRAPPPVAARS</sequence>
<reference evidence="2 3" key="1">
    <citation type="submission" date="2019-07" db="EMBL/GenBank/DDBJ databases">
        <title>Whole genome shotgun sequence of Agrococcus baldri NBRC 103055.</title>
        <authorList>
            <person name="Hosoyama A."/>
            <person name="Uohara A."/>
            <person name="Ohji S."/>
            <person name="Ichikawa N."/>
        </authorList>
    </citation>
    <scope>NUCLEOTIDE SEQUENCE [LARGE SCALE GENOMIC DNA]</scope>
    <source>
        <strain evidence="2 3">NBRC 103055</strain>
    </source>
</reference>
<dbReference type="EMBL" id="BJUU01000002">
    <property type="protein sequence ID" value="GEK79017.1"/>
    <property type="molecule type" value="Genomic_DNA"/>
</dbReference>
<evidence type="ECO:0000313" key="2">
    <source>
        <dbReference type="EMBL" id="GEK79017.1"/>
    </source>
</evidence>
<accession>A0AA87RIX0</accession>
<name>A0AA87RIX0_9MICO</name>
<organism evidence="2 3">
    <name type="scientific">Agrococcus baldri</name>
    <dbReference type="NCBI Taxonomy" id="153730"/>
    <lineage>
        <taxon>Bacteria</taxon>
        <taxon>Bacillati</taxon>
        <taxon>Actinomycetota</taxon>
        <taxon>Actinomycetes</taxon>
        <taxon>Micrococcales</taxon>
        <taxon>Microbacteriaceae</taxon>
        <taxon>Agrococcus</taxon>
    </lineage>
</organism>
<feature type="compositionally biased region" description="Low complexity" evidence="1">
    <location>
        <begin position="80"/>
        <end position="89"/>
    </location>
</feature>
<gene>
    <name evidence="2" type="ORF">ABA31_03680</name>
</gene>
<keyword evidence="3" id="KW-1185">Reference proteome</keyword>
<protein>
    <submittedName>
        <fullName evidence="2">Uncharacterized protein</fullName>
    </submittedName>
</protein>
<evidence type="ECO:0000313" key="3">
    <source>
        <dbReference type="Proteomes" id="UP000321749"/>
    </source>
</evidence>
<proteinExistence type="predicted"/>
<dbReference type="Proteomes" id="UP000321749">
    <property type="component" value="Unassembled WGS sequence"/>
</dbReference>
<evidence type="ECO:0000256" key="1">
    <source>
        <dbReference type="SAM" id="MobiDB-lite"/>
    </source>
</evidence>